<sequence length="413" mass="47372">MLDIKFVKKNKDLVIQNNQSRGVKVDVDELLNLFKEVSERIQNIAGRRTERNKHSKTKPSPEIREKMKLIGDYIQEEEKELKKIQNEIYALLAQLPNLNSTTTPIGSSEKDNQVEKTVGQKPQFDFQPLPHEELAQKLDLIDIDKGSEISGARFWYLKNQLVELQWALLNYVFGKLLKAGFQPVVPPNLVKTKAMFGTGFFPAEKNEIYHVNSDKDDLYLIGTSEVPLVSYHADEVLNLKIPIKYFALSTCYRREAGSYGKDNKGIFRGHQFDKIEMVVFCQPQESEKNHQEILAIEEEIWSELKIPYQVVNICSGDIGFQAAKKYDLEAWLPSQNKYREVTSCSNTTDFQSRRLNIKYQAGQKKELCHTLNGTGIAIGRALIAIMENYQTKEGSIKVPKVLQSYLSFKEIKK</sequence>
<dbReference type="InterPro" id="IPR010978">
    <property type="entry name" value="tRNA-bd_arm"/>
</dbReference>
<keyword evidence="6 12" id="KW-0547">Nucleotide-binding</keyword>
<dbReference type="EC" id="6.1.1.11" evidence="12"/>
<feature type="binding site" evidence="12">
    <location>
        <position position="374"/>
    </location>
    <ligand>
        <name>L-serine</name>
        <dbReference type="ChEBI" id="CHEBI:33384"/>
    </ligand>
</feature>
<dbReference type="Gene3D" id="3.30.930.10">
    <property type="entry name" value="Bira Bifunctional Protein, Domain 2"/>
    <property type="match status" value="1"/>
</dbReference>
<comment type="caution">
    <text evidence="17">The sequence shown here is derived from an EMBL/GenBank/DDBJ whole genome shotgun (WGS) entry which is preliminary data.</text>
</comment>
<comment type="catalytic activity">
    <reaction evidence="10 12">
        <text>tRNA(Sec) + L-serine + ATP = L-seryl-tRNA(Sec) + AMP + diphosphate + H(+)</text>
        <dbReference type="Rhea" id="RHEA:42580"/>
        <dbReference type="Rhea" id="RHEA-COMP:9742"/>
        <dbReference type="Rhea" id="RHEA-COMP:10128"/>
        <dbReference type="ChEBI" id="CHEBI:15378"/>
        <dbReference type="ChEBI" id="CHEBI:30616"/>
        <dbReference type="ChEBI" id="CHEBI:33019"/>
        <dbReference type="ChEBI" id="CHEBI:33384"/>
        <dbReference type="ChEBI" id="CHEBI:78442"/>
        <dbReference type="ChEBI" id="CHEBI:78533"/>
        <dbReference type="ChEBI" id="CHEBI:456215"/>
        <dbReference type="EC" id="6.1.1.11"/>
    </reaction>
</comment>
<accession>A0A2H0NBY2</accession>
<keyword evidence="15" id="KW-0175">Coiled coil</keyword>
<dbReference type="PIRSF" id="PIRSF001529">
    <property type="entry name" value="Ser-tRNA-synth_IIa"/>
    <property type="match status" value="1"/>
</dbReference>
<dbReference type="PRINTS" id="PR00981">
    <property type="entry name" value="TRNASYNTHSER"/>
</dbReference>
<dbReference type="UniPathway" id="UPA00906">
    <property type="reaction ID" value="UER00895"/>
</dbReference>
<evidence type="ECO:0000259" key="16">
    <source>
        <dbReference type="PROSITE" id="PS50862"/>
    </source>
</evidence>
<dbReference type="CDD" id="cd00770">
    <property type="entry name" value="SerRS_core"/>
    <property type="match status" value="1"/>
</dbReference>
<dbReference type="InterPro" id="IPR033729">
    <property type="entry name" value="SerRS_core"/>
</dbReference>
<dbReference type="GO" id="GO:0016260">
    <property type="term" value="P:selenocysteine biosynthetic process"/>
    <property type="evidence" value="ECO:0007669"/>
    <property type="project" value="UniProtKB-UniRule"/>
</dbReference>
<feature type="binding site" evidence="12">
    <location>
        <begin position="223"/>
        <end position="225"/>
    </location>
    <ligand>
        <name>L-serine</name>
        <dbReference type="ChEBI" id="CHEBI:33384"/>
    </ligand>
</feature>
<dbReference type="InterPro" id="IPR045864">
    <property type="entry name" value="aa-tRNA-synth_II/BPL/LPL"/>
</dbReference>
<evidence type="ECO:0000256" key="5">
    <source>
        <dbReference type="ARBA" id="ARBA00022598"/>
    </source>
</evidence>
<comment type="subunit">
    <text evidence="12">Homodimer. The tRNA molecule binds across the dimer.</text>
</comment>
<evidence type="ECO:0000256" key="4">
    <source>
        <dbReference type="ARBA" id="ARBA00022490"/>
    </source>
</evidence>
<dbReference type="GO" id="GO:0006434">
    <property type="term" value="P:seryl-tRNA aminoacylation"/>
    <property type="evidence" value="ECO:0007669"/>
    <property type="project" value="UniProtKB-UniRule"/>
</dbReference>
<evidence type="ECO:0000256" key="15">
    <source>
        <dbReference type="SAM" id="Coils"/>
    </source>
</evidence>
<keyword evidence="8 12" id="KW-0648">Protein biosynthesis</keyword>
<dbReference type="GO" id="GO:0004828">
    <property type="term" value="F:serine-tRNA ligase activity"/>
    <property type="evidence" value="ECO:0007669"/>
    <property type="project" value="UniProtKB-UniRule"/>
</dbReference>
<dbReference type="InterPro" id="IPR042103">
    <property type="entry name" value="SerRS_1_N_sf"/>
</dbReference>
<dbReference type="SUPFAM" id="SSF55681">
    <property type="entry name" value="Class II aaRS and biotin synthetases"/>
    <property type="match status" value="1"/>
</dbReference>
<comment type="domain">
    <text evidence="12">Consists of two distinct domains, a catalytic core and a N-terminal extension that is involved in tRNA binding.</text>
</comment>
<gene>
    <name evidence="12" type="primary">serS</name>
    <name evidence="17" type="ORF">COV55_03945</name>
</gene>
<keyword evidence="5 12" id="KW-0436">Ligase</keyword>
<evidence type="ECO:0000256" key="12">
    <source>
        <dbReference type="HAMAP-Rule" id="MF_00176"/>
    </source>
</evidence>
<name>A0A2H0NBY2_9BACT</name>
<dbReference type="Pfam" id="PF00587">
    <property type="entry name" value="tRNA-synt_2b"/>
    <property type="match status" value="1"/>
</dbReference>
<comment type="subcellular location">
    <subcellularLocation>
        <location evidence="1 12">Cytoplasm</location>
    </subcellularLocation>
</comment>
<evidence type="ECO:0000256" key="14">
    <source>
        <dbReference type="PIRSR" id="PIRSR001529-2"/>
    </source>
</evidence>
<evidence type="ECO:0000256" key="3">
    <source>
        <dbReference type="ARBA" id="ARBA00010728"/>
    </source>
</evidence>
<keyword evidence="9 12" id="KW-0030">Aminoacyl-tRNA synthetase</keyword>
<reference evidence="17 18" key="1">
    <citation type="submission" date="2017-09" db="EMBL/GenBank/DDBJ databases">
        <title>Depth-based differentiation of microbial function through sediment-hosted aquifers and enrichment of novel symbionts in the deep terrestrial subsurface.</title>
        <authorList>
            <person name="Probst A.J."/>
            <person name="Ladd B."/>
            <person name="Jarett J.K."/>
            <person name="Geller-Mcgrath D.E."/>
            <person name="Sieber C.M."/>
            <person name="Emerson J.B."/>
            <person name="Anantharaman K."/>
            <person name="Thomas B.C."/>
            <person name="Malmstrom R."/>
            <person name="Stieglmeier M."/>
            <person name="Klingl A."/>
            <person name="Woyke T."/>
            <person name="Ryan C.M."/>
            <person name="Banfield J.F."/>
        </authorList>
    </citation>
    <scope>NUCLEOTIDE SEQUENCE [LARGE SCALE GENOMIC DNA]</scope>
    <source>
        <strain evidence="17">CG11_big_fil_rev_8_21_14_0_20_36_20</strain>
    </source>
</reference>
<dbReference type="PROSITE" id="PS50862">
    <property type="entry name" value="AA_TRNA_LIGASE_II"/>
    <property type="match status" value="1"/>
</dbReference>
<feature type="binding site" evidence="12 14">
    <location>
        <begin position="340"/>
        <end position="343"/>
    </location>
    <ligand>
        <name>ATP</name>
        <dbReference type="ChEBI" id="CHEBI:30616"/>
    </ligand>
</feature>
<evidence type="ECO:0000256" key="2">
    <source>
        <dbReference type="ARBA" id="ARBA00005045"/>
    </source>
</evidence>
<comment type="pathway">
    <text evidence="2 12">Aminoacyl-tRNA biosynthesis; selenocysteinyl-tRNA(Sec) biosynthesis; L-seryl-tRNA(Sec) from L-serine and tRNA(Sec): step 1/1.</text>
</comment>
<dbReference type="GO" id="GO:0005737">
    <property type="term" value="C:cytoplasm"/>
    <property type="evidence" value="ECO:0007669"/>
    <property type="project" value="UniProtKB-SubCell"/>
</dbReference>
<comment type="catalytic activity">
    <reaction evidence="11 12">
        <text>tRNA(Ser) + L-serine + ATP = L-seryl-tRNA(Ser) + AMP + diphosphate + H(+)</text>
        <dbReference type="Rhea" id="RHEA:12292"/>
        <dbReference type="Rhea" id="RHEA-COMP:9669"/>
        <dbReference type="Rhea" id="RHEA-COMP:9703"/>
        <dbReference type="ChEBI" id="CHEBI:15378"/>
        <dbReference type="ChEBI" id="CHEBI:30616"/>
        <dbReference type="ChEBI" id="CHEBI:33019"/>
        <dbReference type="ChEBI" id="CHEBI:33384"/>
        <dbReference type="ChEBI" id="CHEBI:78442"/>
        <dbReference type="ChEBI" id="CHEBI:78533"/>
        <dbReference type="ChEBI" id="CHEBI:456215"/>
        <dbReference type="EC" id="6.1.1.11"/>
    </reaction>
</comment>
<feature type="coiled-coil region" evidence="15">
    <location>
        <begin position="67"/>
        <end position="94"/>
    </location>
</feature>
<protein>
    <recommendedName>
        <fullName evidence="12">Serine--tRNA ligase</fullName>
        <ecNumber evidence="12">6.1.1.11</ecNumber>
    </recommendedName>
    <alternativeName>
        <fullName evidence="12">Seryl-tRNA synthetase</fullName>
        <shortName evidence="12">SerRS</shortName>
    </alternativeName>
    <alternativeName>
        <fullName evidence="12">Seryl-tRNA(Ser/Sec) synthetase</fullName>
    </alternativeName>
</protein>
<dbReference type="EMBL" id="PCWQ01000013">
    <property type="protein sequence ID" value="PIR06409.1"/>
    <property type="molecule type" value="Genomic_DNA"/>
</dbReference>
<comment type="caution">
    <text evidence="12">Lacks conserved residue(s) required for the propagation of feature annotation.</text>
</comment>
<keyword evidence="7 12" id="KW-0067">ATP-binding</keyword>
<dbReference type="GO" id="GO:0005524">
    <property type="term" value="F:ATP binding"/>
    <property type="evidence" value="ECO:0007669"/>
    <property type="project" value="UniProtKB-UniRule"/>
</dbReference>
<comment type="function">
    <text evidence="12">Catalyzes the attachment of serine to tRNA(Ser). Is also able to aminoacylate tRNA(Sec) with serine, to form the misacylated tRNA L-seryl-tRNA(Sec), which will be further converted into selenocysteinyl-tRNA(Sec).</text>
</comment>
<dbReference type="SUPFAM" id="SSF46589">
    <property type="entry name" value="tRNA-binding arm"/>
    <property type="match status" value="1"/>
</dbReference>
<evidence type="ECO:0000256" key="11">
    <source>
        <dbReference type="ARBA" id="ARBA00048823"/>
    </source>
</evidence>
<feature type="binding site" evidence="13">
    <location>
        <position position="223"/>
    </location>
    <ligand>
        <name>L-serine</name>
        <dbReference type="ChEBI" id="CHEBI:33384"/>
    </ligand>
</feature>
<keyword evidence="4 12" id="KW-0963">Cytoplasm</keyword>
<evidence type="ECO:0000256" key="9">
    <source>
        <dbReference type="ARBA" id="ARBA00023146"/>
    </source>
</evidence>
<comment type="similarity">
    <text evidence="3 12">Belongs to the class-II aminoacyl-tRNA synthetase family. Type-1 seryl-tRNA synthetase subfamily.</text>
</comment>
<dbReference type="PANTHER" id="PTHR43697">
    <property type="entry name" value="SERYL-TRNA SYNTHETASE"/>
    <property type="match status" value="1"/>
</dbReference>
<feature type="binding site" evidence="13">
    <location>
        <position position="372"/>
    </location>
    <ligand>
        <name>L-serine</name>
        <dbReference type="ChEBI" id="CHEBI:33384"/>
    </ligand>
</feature>
<evidence type="ECO:0000313" key="17">
    <source>
        <dbReference type="EMBL" id="PIR06409.1"/>
    </source>
</evidence>
<dbReference type="Gene3D" id="1.10.287.40">
    <property type="entry name" value="Serine-tRNA synthetase, tRNA binding domain"/>
    <property type="match status" value="1"/>
</dbReference>
<evidence type="ECO:0000313" key="18">
    <source>
        <dbReference type="Proteomes" id="UP000230564"/>
    </source>
</evidence>
<feature type="domain" description="Aminoacyl-transfer RNA synthetases class-II family profile" evidence="16">
    <location>
        <begin position="130"/>
        <end position="399"/>
    </location>
</feature>
<feature type="site" description="Important for serine binding" evidence="13">
    <location>
        <position position="374"/>
    </location>
</feature>
<feature type="binding site" evidence="12 14">
    <location>
        <begin position="253"/>
        <end position="255"/>
    </location>
    <ligand>
        <name>ATP</name>
        <dbReference type="ChEBI" id="CHEBI:30616"/>
    </ligand>
</feature>
<evidence type="ECO:0000256" key="10">
    <source>
        <dbReference type="ARBA" id="ARBA00047929"/>
    </source>
</evidence>
<dbReference type="InterPro" id="IPR002314">
    <property type="entry name" value="aa-tRNA-synt_IIb"/>
</dbReference>
<dbReference type="HAMAP" id="MF_00176">
    <property type="entry name" value="Ser_tRNA_synth_type1"/>
    <property type="match status" value="1"/>
</dbReference>
<proteinExistence type="inferred from homology"/>
<feature type="binding site" evidence="13">
    <location>
        <position position="253"/>
    </location>
    <ligand>
        <name>L-serine</name>
        <dbReference type="ChEBI" id="CHEBI:33384"/>
    </ligand>
</feature>
<evidence type="ECO:0000256" key="6">
    <source>
        <dbReference type="ARBA" id="ARBA00022741"/>
    </source>
</evidence>
<dbReference type="InterPro" id="IPR006195">
    <property type="entry name" value="aa-tRNA-synth_II"/>
</dbReference>
<evidence type="ECO:0000256" key="7">
    <source>
        <dbReference type="ARBA" id="ARBA00022840"/>
    </source>
</evidence>
<dbReference type="NCBIfam" id="TIGR00414">
    <property type="entry name" value="serS"/>
    <property type="match status" value="1"/>
</dbReference>
<dbReference type="AlphaFoldDB" id="A0A2H0NBY2"/>
<evidence type="ECO:0000256" key="13">
    <source>
        <dbReference type="PIRSR" id="PIRSR001529-1"/>
    </source>
</evidence>
<evidence type="ECO:0000256" key="1">
    <source>
        <dbReference type="ARBA" id="ARBA00004496"/>
    </source>
</evidence>
<organism evidence="17 18">
    <name type="scientific">Candidatus Komeilibacteria bacterium CG11_big_fil_rev_8_21_14_0_20_36_20</name>
    <dbReference type="NCBI Taxonomy" id="1974477"/>
    <lineage>
        <taxon>Bacteria</taxon>
        <taxon>Candidatus Komeiliibacteriota</taxon>
    </lineage>
</organism>
<dbReference type="Pfam" id="PF02403">
    <property type="entry name" value="Seryl_tRNA_N"/>
    <property type="match status" value="1"/>
</dbReference>
<evidence type="ECO:0000256" key="8">
    <source>
        <dbReference type="ARBA" id="ARBA00022917"/>
    </source>
</evidence>
<dbReference type="PANTHER" id="PTHR43697:SF1">
    <property type="entry name" value="SERINE--TRNA LIGASE"/>
    <property type="match status" value="1"/>
</dbReference>
<dbReference type="InterPro" id="IPR002317">
    <property type="entry name" value="Ser-tRNA-ligase_type_1"/>
</dbReference>
<dbReference type="InterPro" id="IPR015866">
    <property type="entry name" value="Ser-tRNA-synth_1_N"/>
</dbReference>
<feature type="binding site" evidence="12 13">
    <location>
        <position position="276"/>
    </location>
    <ligand>
        <name>L-serine</name>
        <dbReference type="ChEBI" id="CHEBI:33384"/>
    </ligand>
</feature>
<dbReference type="Proteomes" id="UP000230564">
    <property type="component" value="Unassembled WGS sequence"/>
</dbReference>